<dbReference type="SMART" id="SM00895">
    <property type="entry name" value="FCD"/>
    <property type="match status" value="1"/>
</dbReference>
<comment type="caution">
    <text evidence="5">The sequence shown here is derived from an EMBL/GenBank/DDBJ whole genome shotgun (WGS) entry which is preliminary data.</text>
</comment>
<dbReference type="PANTHER" id="PTHR43537:SF24">
    <property type="entry name" value="GLUCONATE OPERON TRANSCRIPTIONAL REPRESSOR"/>
    <property type="match status" value="1"/>
</dbReference>
<evidence type="ECO:0000313" key="5">
    <source>
        <dbReference type="EMBL" id="MCI0755017.1"/>
    </source>
</evidence>
<dbReference type="InterPro" id="IPR000524">
    <property type="entry name" value="Tscrpt_reg_HTH_GntR"/>
</dbReference>
<dbReference type="RefSeq" id="WP_120009558.1">
    <property type="nucleotide sequence ID" value="NZ_JALBUU010000028.1"/>
</dbReference>
<dbReference type="Pfam" id="PF00392">
    <property type="entry name" value="GntR"/>
    <property type="match status" value="1"/>
</dbReference>
<sequence>MPNDGTLRVTPQPVRRQVEDRLRDAIASGRFAPGEHLSDRKLCDLFGVSRSVIREAVRLMEAEGLVEVVPNRGPFVSYLSPADAMQVYEVRGVLEALAGQGFAERASEAETAELRAVFEEIAASHSSTDRVALLGLKRRFYDVLLRGCRNAYVARMLDQLLNRNTQLRATTLADPDRLPRTIEEIRRIVEAIERRDGEGTWEACREHVRQAARVALRILNHQAREKAEAGRARAIEAGAAE</sequence>
<dbReference type="PRINTS" id="PR00035">
    <property type="entry name" value="HTHGNTR"/>
</dbReference>
<dbReference type="SUPFAM" id="SSF48008">
    <property type="entry name" value="GntR ligand-binding domain-like"/>
    <property type="match status" value="1"/>
</dbReference>
<dbReference type="InterPro" id="IPR011711">
    <property type="entry name" value="GntR_C"/>
</dbReference>
<dbReference type="PANTHER" id="PTHR43537">
    <property type="entry name" value="TRANSCRIPTIONAL REGULATOR, GNTR FAMILY"/>
    <property type="match status" value="1"/>
</dbReference>
<name>A0ABS9W6V1_9PROT</name>
<dbReference type="PROSITE" id="PS50949">
    <property type="entry name" value="HTH_GNTR"/>
    <property type="match status" value="1"/>
</dbReference>
<dbReference type="InterPro" id="IPR008920">
    <property type="entry name" value="TF_FadR/GntR_C"/>
</dbReference>
<dbReference type="Pfam" id="PF07729">
    <property type="entry name" value="FCD"/>
    <property type="match status" value="1"/>
</dbReference>
<dbReference type="InterPro" id="IPR036390">
    <property type="entry name" value="WH_DNA-bd_sf"/>
</dbReference>
<dbReference type="Proteomes" id="UP001201985">
    <property type="component" value="Unassembled WGS sequence"/>
</dbReference>
<gene>
    <name evidence="5" type="ORF">MON41_14940</name>
</gene>
<protein>
    <submittedName>
        <fullName evidence="5">GntR family transcriptional regulator</fullName>
    </submittedName>
</protein>
<keyword evidence="2" id="KW-0238">DNA-binding</keyword>
<keyword evidence="1" id="KW-0805">Transcription regulation</keyword>
<evidence type="ECO:0000259" key="4">
    <source>
        <dbReference type="PROSITE" id="PS50949"/>
    </source>
</evidence>
<keyword evidence="6" id="KW-1185">Reference proteome</keyword>
<organism evidence="5 6">
    <name type="scientific">Teichococcus vastitatis</name>
    <dbReference type="NCBI Taxonomy" id="2307076"/>
    <lineage>
        <taxon>Bacteria</taxon>
        <taxon>Pseudomonadati</taxon>
        <taxon>Pseudomonadota</taxon>
        <taxon>Alphaproteobacteria</taxon>
        <taxon>Acetobacterales</taxon>
        <taxon>Roseomonadaceae</taxon>
        <taxon>Roseomonas</taxon>
    </lineage>
</organism>
<dbReference type="SMART" id="SM00345">
    <property type="entry name" value="HTH_GNTR"/>
    <property type="match status" value="1"/>
</dbReference>
<dbReference type="InterPro" id="IPR036388">
    <property type="entry name" value="WH-like_DNA-bd_sf"/>
</dbReference>
<evidence type="ECO:0000313" key="6">
    <source>
        <dbReference type="Proteomes" id="UP001201985"/>
    </source>
</evidence>
<dbReference type="SUPFAM" id="SSF46785">
    <property type="entry name" value="Winged helix' DNA-binding domain"/>
    <property type="match status" value="1"/>
</dbReference>
<dbReference type="Gene3D" id="1.10.10.10">
    <property type="entry name" value="Winged helix-like DNA-binding domain superfamily/Winged helix DNA-binding domain"/>
    <property type="match status" value="1"/>
</dbReference>
<feature type="domain" description="HTH gntR-type" evidence="4">
    <location>
        <begin position="12"/>
        <end position="79"/>
    </location>
</feature>
<evidence type="ECO:0000256" key="3">
    <source>
        <dbReference type="ARBA" id="ARBA00023163"/>
    </source>
</evidence>
<proteinExistence type="predicted"/>
<reference evidence="5 6" key="1">
    <citation type="submission" date="2022-03" db="EMBL/GenBank/DDBJ databases">
        <title>Complete genome analysis of Roseomonas KG 17.1 : a prolific producer of plant growth promoters.</title>
        <authorList>
            <person name="Saadouli I."/>
            <person name="Najjari A."/>
            <person name="Mosbah A."/>
            <person name="Ouzari H.I."/>
        </authorList>
    </citation>
    <scope>NUCLEOTIDE SEQUENCE [LARGE SCALE GENOMIC DNA]</scope>
    <source>
        <strain evidence="5 6">KG17-1</strain>
    </source>
</reference>
<dbReference type="CDD" id="cd07377">
    <property type="entry name" value="WHTH_GntR"/>
    <property type="match status" value="1"/>
</dbReference>
<dbReference type="EMBL" id="JALBUU010000028">
    <property type="protein sequence ID" value="MCI0755017.1"/>
    <property type="molecule type" value="Genomic_DNA"/>
</dbReference>
<dbReference type="Gene3D" id="1.20.120.530">
    <property type="entry name" value="GntR ligand-binding domain-like"/>
    <property type="match status" value="1"/>
</dbReference>
<evidence type="ECO:0000256" key="2">
    <source>
        <dbReference type="ARBA" id="ARBA00023125"/>
    </source>
</evidence>
<keyword evidence="3" id="KW-0804">Transcription</keyword>
<evidence type="ECO:0000256" key="1">
    <source>
        <dbReference type="ARBA" id="ARBA00023015"/>
    </source>
</evidence>
<accession>A0ABS9W6V1</accession>